<organism evidence="1">
    <name type="scientific">Rhizophora mucronata</name>
    <name type="common">Asiatic mangrove</name>
    <dbReference type="NCBI Taxonomy" id="61149"/>
    <lineage>
        <taxon>Eukaryota</taxon>
        <taxon>Viridiplantae</taxon>
        <taxon>Streptophyta</taxon>
        <taxon>Embryophyta</taxon>
        <taxon>Tracheophyta</taxon>
        <taxon>Spermatophyta</taxon>
        <taxon>Magnoliopsida</taxon>
        <taxon>eudicotyledons</taxon>
        <taxon>Gunneridae</taxon>
        <taxon>Pentapetalae</taxon>
        <taxon>rosids</taxon>
        <taxon>fabids</taxon>
        <taxon>Malpighiales</taxon>
        <taxon>Rhizophoraceae</taxon>
        <taxon>Rhizophora</taxon>
    </lineage>
</organism>
<name>A0A2P2P623_RHIMU</name>
<proteinExistence type="predicted"/>
<dbReference type="AlphaFoldDB" id="A0A2P2P623"/>
<reference evidence="1" key="1">
    <citation type="submission" date="2018-02" db="EMBL/GenBank/DDBJ databases">
        <title>Rhizophora mucronata_Transcriptome.</title>
        <authorList>
            <person name="Meera S.P."/>
            <person name="Sreeshan A."/>
            <person name="Augustine A."/>
        </authorList>
    </citation>
    <scope>NUCLEOTIDE SEQUENCE</scope>
    <source>
        <tissue evidence="1">Leaf</tissue>
    </source>
</reference>
<dbReference type="EMBL" id="GGEC01069720">
    <property type="protein sequence ID" value="MBX50204.1"/>
    <property type="molecule type" value="Transcribed_RNA"/>
</dbReference>
<sequence length="44" mass="5154">MLLYFLARAIKSLLLNTKAKRILGDEEEEGVPKGKCLFLIWLRY</sequence>
<protein>
    <submittedName>
        <fullName evidence="1">Uncharacterized protein</fullName>
    </submittedName>
</protein>
<accession>A0A2P2P623</accession>
<evidence type="ECO:0000313" key="1">
    <source>
        <dbReference type="EMBL" id="MBX50204.1"/>
    </source>
</evidence>